<accession>A0ABQ2SRP6</accession>
<comment type="caution">
    <text evidence="1">The sequence shown here is derived from an EMBL/GenBank/DDBJ whole genome shotgun (WGS) entry which is preliminary data.</text>
</comment>
<proteinExistence type="predicted"/>
<evidence type="ECO:0000313" key="1">
    <source>
        <dbReference type="EMBL" id="GGS35797.1"/>
    </source>
</evidence>
<keyword evidence="2" id="KW-1185">Reference proteome</keyword>
<organism evidence="1 2">
    <name type="scientific">Streptomyces badius</name>
    <dbReference type="NCBI Taxonomy" id="1941"/>
    <lineage>
        <taxon>Bacteria</taxon>
        <taxon>Bacillati</taxon>
        <taxon>Actinomycetota</taxon>
        <taxon>Actinomycetes</taxon>
        <taxon>Kitasatosporales</taxon>
        <taxon>Streptomycetaceae</taxon>
        <taxon>Streptomyces</taxon>
    </lineage>
</organism>
<protein>
    <submittedName>
        <fullName evidence="1">Uncharacterized protein</fullName>
    </submittedName>
</protein>
<dbReference type="Proteomes" id="UP000659767">
    <property type="component" value="Unassembled WGS sequence"/>
</dbReference>
<evidence type="ECO:0000313" key="2">
    <source>
        <dbReference type="Proteomes" id="UP000659767"/>
    </source>
</evidence>
<dbReference type="EMBL" id="BMSZ01000001">
    <property type="protein sequence ID" value="GGS35797.1"/>
    <property type="molecule type" value="Genomic_DNA"/>
</dbReference>
<reference evidence="2" key="1">
    <citation type="journal article" date="2019" name="Int. J. Syst. Evol. Microbiol.">
        <title>The Global Catalogue of Microorganisms (GCM) 10K type strain sequencing project: providing services to taxonomists for standard genome sequencing and annotation.</title>
        <authorList>
            <consortium name="The Broad Institute Genomics Platform"/>
            <consortium name="The Broad Institute Genome Sequencing Center for Infectious Disease"/>
            <person name="Wu L."/>
            <person name="Ma J."/>
        </authorList>
    </citation>
    <scope>NUCLEOTIDE SEQUENCE [LARGE SCALE GENOMIC DNA]</scope>
    <source>
        <strain evidence="2">JCM 4350</strain>
    </source>
</reference>
<gene>
    <name evidence="1" type="ORF">GCM10010253_06960</name>
</gene>
<sequence>MVRNAVRGGWCAGVLARSRRAVGGAVARLYGSFYGVSVAYGFPGVDLSSGVPGVLVRGQWEEWLMLSAMNRVGDRVLAHLVPKVNASADTSFWQYCYCTADWRKIYKLCHVVGGRTACGECSSVRYIGC</sequence>
<name>A0ABQ2SRP6_STRBA</name>